<keyword evidence="2" id="KW-0732">Signal</keyword>
<name>A0AAE1EL37_PETCI</name>
<keyword evidence="4" id="KW-1185">Reference proteome</keyword>
<feature type="signal peptide" evidence="2">
    <location>
        <begin position="1"/>
        <end position="24"/>
    </location>
</feature>
<keyword evidence="1" id="KW-1133">Transmembrane helix</keyword>
<comment type="caution">
    <text evidence="3">The sequence shown here is derived from an EMBL/GenBank/DDBJ whole genome shotgun (WGS) entry which is preliminary data.</text>
</comment>
<evidence type="ECO:0000256" key="2">
    <source>
        <dbReference type="SAM" id="SignalP"/>
    </source>
</evidence>
<protein>
    <submittedName>
        <fullName evidence="3">Uncharacterized protein</fullName>
    </submittedName>
</protein>
<organism evidence="3 4">
    <name type="scientific">Petrolisthes cinctipes</name>
    <name type="common">Flat porcelain crab</name>
    <dbReference type="NCBI Taxonomy" id="88211"/>
    <lineage>
        <taxon>Eukaryota</taxon>
        <taxon>Metazoa</taxon>
        <taxon>Ecdysozoa</taxon>
        <taxon>Arthropoda</taxon>
        <taxon>Crustacea</taxon>
        <taxon>Multicrustacea</taxon>
        <taxon>Malacostraca</taxon>
        <taxon>Eumalacostraca</taxon>
        <taxon>Eucarida</taxon>
        <taxon>Decapoda</taxon>
        <taxon>Pleocyemata</taxon>
        <taxon>Anomura</taxon>
        <taxon>Galatheoidea</taxon>
        <taxon>Porcellanidae</taxon>
        <taxon>Petrolisthes</taxon>
    </lineage>
</organism>
<dbReference type="AlphaFoldDB" id="A0AAE1EL37"/>
<keyword evidence="1" id="KW-0812">Transmembrane</keyword>
<proteinExistence type="predicted"/>
<evidence type="ECO:0000313" key="3">
    <source>
        <dbReference type="EMBL" id="KAK3854580.1"/>
    </source>
</evidence>
<evidence type="ECO:0000313" key="4">
    <source>
        <dbReference type="Proteomes" id="UP001286313"/>
    </source>
</evidence>
<dbReference type="EMBL" id="JAWQEG010006520">
    <property type="protein sequence ID" value="KAK3854580.1"/>
    <property type="molecule type" value="Genomic_DNA"/>
</dbReference>
<dbReference type="Proteomes" id="UP001286313">
    <property type="component" value="Unassembled WGS sequence"/>
</dbReference>
<keyword evidence="1" id="KW-0472">Membrane</keyword>
<gene>
    <name evidence="3" type="ORF">Pcinc_038950</name>
</gene>
<reference evidence="3" key="1">
    <citation type="submission" date="2023-10" db="EMBL/GenBank/DDBJ databases">
        <title>Genome assemblies of two species of porcelain crab, Petrolisthes cinctipes and Petrolisthes manimaculis (Anomura: Porcellanidae).</title>
        <authorList>
            <person name="Angst P."/>
        </authorList>
    </citation>
    <scope>NUCLEOTIDE SEQUENCE</scope>
    <source>
        <strain evidence="3">PB745_01</strain>
        <tissue evidence="3">Gill</tissue>
    </source>
</reference>
<feature type="chain" id="PRO_5042285589" evidence="2">
    <location>
        <begin position="25"/>
        <end position="412"/>
    </location>
</feature>
<evidence type="ECO:0000256" key="1">
    <source>
        <dbReference type="SAM" id="Phobius"/>
    </source>
</evidence>
<sequence>MWRTGVMLALLLLLLTNCTPAALGIKPQECLLYPVKNSSSSWDLESGEVTDIRLTTEATPGVTRVEVRGQCLLSLHYNPDTDIVPVTHHNLTSDPTADCIHMLTNTDEVMVAVLSVKDAVMVRMEGTGLWREATNVTLSSSPTIKITTDGFVNLGFKCKEGCFQVRDTILGKSFKSQLAGSLVFFGKISDEGYSKSQLRNISLVRGKYDWNTHTLWSLESSDFNKDIWTEVNVTASFKRGTDKSCNNVFQILTPKYETVKRKSGRLFPLGCIMAPRLILRFNHTNGIDWSVCKSQNTPSNFPPATSTTSPTSATDSQSTIWTVTVSVLGVVCLLLVLALTVTCVSLQRGKRTMTKHLPLPTTTTTTTTYLPGHSKEEVEDDPANHVYDYVDLTYMNGPTRLSRGNSLYGVVI</sequence>
<feature type="transmembrane region" description="Helical" evidence="1">
    <location>
        <begin position="320"/>
        <end position="346"/>
    </location>
</feature>
<accession>A0AAE1EL37</accession>